<feature type="chain" id="PRO_5015504989" evidence="10">
    <location>
        <begin position="19"/>
        <end position="200"/>
    </location>
</feature>
<comment type="similarity">
    <text evidence="2 8">Belongs to the EMP24/GP25L family.</text>
</comment>
<keyword evidence="5 9" id="KW-1133">Transmembrane helix</keyword>
<evidence type="ECO:0000256" key="7">
    <source>
        <dbReference type="ARBA" id="ARBA00037847"/>
    </source>
</evidence>
<dbReference type="GeneID" id="36517800"/>
<dbReference type="GO" id="GO:0012505">
    <property type="term" value="C:endomembrane system"/>
    <property type="evidence" value="ECO:0007669"/>
    <property type="project" value="UniProtKB-SubCell"/>
</dbReference>
<dbReference type="InterPro" id="IPR015720">
    <property type="entry name" value="Emp24-like"/>
</dbReference>
<dbReference type="STRING" id="45607.A0A2T0FN63"/>
<dbReference type="PANTHER" id="PTHR22811">
    <property type="entry name" value="TRANSMEMBRANE EMP24 DOMAIN-CONTAINING PROTEIN"/>
    <property type="match status" value="1"/>
</dbReference>
<dbReference type="InterPro" id="IPR009038">
    <property type="entry name" value="GOLD_dom"/>
</dbReference>
<comment type="caution">
    <text evidence="12">The sequence shown here is derived from an EMBL/GenBank/DDBJ whole genome shotgun (WGS) entry which is preliminary data.</text>
</comment>
<evidence type="ECO:0000256" key="4">
    <source>
        <dbReference type="ARBA" id="ARBA00022729"/>
    </source>
</evidence>
<sequence length="200" mass="22750">MRVIVAIVTAFLFALARAHNELLPARGKSCFFEDLRANDVFGVTFQAGTRDSGSSDQPEINFYINDPSGRPVHQTFKATDGMPSVTIQTPGRYEFCFSNEASGSKTIDVTFHTVLHKASERNEATIDTIEGQVKLLGRTMDEVQHEQDYIVIRERVHRNTAESTNDRVKWWSIFQLAVVFSNTVFQVIFLKRFFEVKSHL</sequence>
<feature type="transmembrane region" description="Helical" evidence="9">
    <location>
        <begin position="170"/>
        <end position="190"/>
    </location>
</feature>
<feature type="domain" description="GOLD" evidence="11">
    <location>
        <begin position="28"/>
        <end position="115"/>
    </location>
</feature>
<evidence type="ECO:0000256" key="3">
    <source>
        <dbReference type="ARBA" id="ARBA00022692"/>
    </source>
</evidence>
<accession>A0A2T0FN63</accession>
<evidence type="ECO:0000259" key="11">
    <source>
        <dbReference type="PROSITE" id="PS50866"/>
    </source>
</evidence>
<dbReference type="OrthoDB" id="62956at2759"/>
<evidence type="ECO:0000256" key="1">
    <source>
        <dbReference type="ARBA" id="ARBA00004479"/>
    </source>
</evidence>
<dbReference type="InterPro" id="IPR036598">
    <property type="entry name" value="GOLD_dom_sf"/>
</dbReference>
<gene>
    <name evidence="12" type="ORF">B9G98_04052</name>
</gene>
<evidence type="ECO:0000313" key="12">
    <source>
        <dbReference type="EMBL" id="PRT56432.1"/>
    </source>
</evidence>
<evidence type="ECO:0000256" key="10">
    <source>
        <dbReference type="SAM" id="SignalP"/>
    </source>
</evidence>
<keyword evidence="13" id="KW-1185">Reference proteome</keyword>
<evidence type="ECO:0000256" key="2">
    <source>
        <dbReference type="ARBA" id="ARBA00007104"/>
    </source>
</evidence>
<name>A0A2T0FN63_9ASCO</name>
<protein>
    <submittedName>
        <fullName evidence="12">Endosomal protein P24B</fullName>
    </submittedName>
</protein>
<dbReference type="GO" id="GO:0016020">
    <property type="term" value="C:membrane"/>
    <property type="evidence" value="ECO:0007669"/>
    <property type="project" value="UniProtKB-SubCell"/>
</dbReference>
<evidence type="ECO:0000256" key="9">
    <source>
        <dbReference type="SAM" id="Phobius"/>
    </source>
</evidence>
<keyword evidence="4 10" id="KW-0732">Signal</keyword>
<dbReference type="SUPFAM" id="SSF101576">
    <property type="entry name" value="Supernatant protein factor (SPF), C-terminal domain"/>
    <property type="match status" value="1"/>
</dbReference>
<keyword evidence="3 8" id="KW-0812">Transmembrane</keyword>
<evidence type="ECO:0000256" key="5">
    <source>
        <dbReference type="ARBA" id="ARBA00022989"/>
    </source>
</evidence>
<dbReference type="PROSITE" id="PS50866">
    <property type="entry name" value="GOLD"/>
    <property type="match status" value="1"/>
</dbReference>
<dbReference type="EMBL" id="NDIQ01000022">
    <property type="protein sequence ID" value="PRT56432.1"/>
    <property type="molecule type" value="Genomic_DNA"/>
</dbReference>
<dbReference type="RefSeq" id="XP_024666377.1">
    <property type="nucleotide sequence ID" value="XM_024810609.1"/>
</dbReference>
<dbReference type="Pfam" id="PF01105">
    <property type="entry name" value="EMP24_GP25L"/>
    <property type="match status" value="1"/>
</dbReference>
<dbReference type="SMART" id="SM01190">
    <property type="entry name" value="EMP24_GP25L"/>
    <property type="match status" value="1"/>
</dbReference>
<feature type="signal peptide" evidence="10">
    <location>
        <begin position="1"/>
        <end position="18"/>
    </location>
</feature>
<evidence type="ECO:0000256" key="6">
    <source>
        <dbReference type="ARBA" id="ARBA00023136"/>
    </source>
</evidence>
<reference evidence="12 13" key="1">
    <citation type="submission" date="2017-04" db="EMBL/GenBank/DDBJ databases">
        <title>Genome sequencing of [Candida] sorbophila.</title>
        <authorList>
            <person name="Ahn J.O."/>
        </authorList>
    </citation>
    <scope>NUCLEOTIDE SEQUENCE [LARGE SCALE GENOMIC DNA]</scope>
    <source>
        <strain evidence="12 13">DS02</strain>
    </source>
</reference>
<keyword evidence="6 9" id="KW-0472">Membrane</keyword>
<evidence type="ECO:0000313" key="13">
    <source>
        <dbReference type="Proteomes" id="UP000238350"/>
    </source>
</evidence>
<proteinExistence type="inferred from homology"/>
<dbReference type="Proteomes" id="UP000238350">
    <property type="component" value="Unassembled WGS sequence"/>
</dbReference>
<comment type="subcellular location">
    <subcellularLocation>
        <location evidence="7">Endomembrane system</location>
        <topology evidence="7">Single-pass membrane protein</topology>
    </subcellularLocation>
    <subcellularLocation>
        <location evidence="1 8">Membrane</location>
        <topology evidence="1 8">Single-pass type I membrane protein</topology>
    </subcellularLocation>
</comment>
<evidence type="ECO:0000256" key="8">
    <source>
        <dbReference type="RuleBase" id="RU003827"/>
    </source>
</evidence>
<dbReference type="AlphaFoldDB" id="A0A2T0FN63"/>
<organism evidence="12 13">
    <name type="scientific">Wickerhamiella sorbophila</name>
    <dbReference type="NCBI Taxonomy" id="45607"/>
    <lineage>
        <taxon>Eukaryota</taxon>
        <taxon>Fungi</taxon>
        <taxon>Dikarya</taxon>
        <taxon>Ascomycota</taxon>
        <taxon>Saccharomycotina</taxon>
        <taxon>Dipodascomycetes</taxon>
        <taxon>Dipodascales</taxon>
        <taxon>Trichomonascaceae</taxon>
        <taxon>Wickerhamiella</taxon>
    </lineage>
</organism>